<feature type="region of interest" description="Domain IV, binds dsDNA" evidence="8">
    <location>
        <begin position="334"/>
        <end position="457"/>
    </location>
</feature>
<comment type="domain">
    <text evidence="8">Domain I is involved in oligomerization and binding regulators, domain II is flexibile and of varying length in different bacteria, domain III forms the AAA+ region, while domain IV binds dsDNA.</text>
</comment>
<dbReference type="GO" id="GO:0006270">
    <property type="term" value="P:DNA replication initiation"/>
    <property type="evidence" value="ECO:0007669"/>
    <property type="project" value="UniProtKB-UniRule"/>
</dbReference>
<feature type="binding site" evidence="8">
    <location>
        <position position="162"/>
    </location>
    <ligand>
        <name>ATP</name>
        <dbReference type="ChEBI" id="CHEBI:30616"/>
    </ligand>
</feature>
<dbReference type="RefSeq" id="WP_006525261.1">
    <property type="nucleotide sequence ID" value="NZ_CABJCF010000001.1"/>
</dbReference>
<dbReference type="Pfam" id="PF08299">
    <property type="entry name" value="Bac_DnaA_C"/>
    <property type="match status" value="1"/>
</dbReference>
<evidence type="ECO:0000256" key="3">
    <source>
        <dbReference type="ARBA" id="ARBA00022705"/>
    </source>
</evidence>
<evidence type="ECO:0000256" key="6">
    <source>
        <dbReference type="ARBA" id="ARBA00023121"/>
    </source>
</evidence>
<dbReference type="InterPro" id="IPR003593">
    <property type="entry name" value="AAA+_ATPase"/>
</dbReference>
<dbReference type="InterPro" id="IPR038454">
    <property type="entry name" value="DnaA_N_sf"/>
</dbReference>
<feature type="domain" description="Chromosomal replication initiator DnaA C-terminal" evidence="13">
    <location>
        <begin position="365"/>
        <end position="434"/>
    </location>
</feature>
<keyword evidence="4 8" id="KW-0547">Nucleotide-binding</keyword>
<dbReference type="InterPro" id="IPR001957">
    <property type="entry name" value="Chromosome_initiator_DnaA"/>
</dbReference>
<sequence length="457" mass="51810">MEQRNEQYLKEVWDNLLQYLNDNQLVDGVIIENFFRPCFLYAITDEKVIIVAPSVIHKQIIQSQNKEIEASFIDILNVDHNFIVEVHLKDELSIHKVVTAPISKIDTSDFVSLPIQKDRNFDNFVVGDCNRESHAAALACAMSPGKFFNPLFIYGNSGLGKTHLLMSIANYVLKENPTKKVYYTESLKFVETVVNAIRNNKIDEFKQYMYSVDLLLVDDIQFLAGKEKSHEVFFTIYNELVNNRKQICIASDRLPKEIKGLEDRLISRFSSGLSVGIDSPESETSLAILQMKIKTSSYSIEDVDQDGLNYIASNFSGNVRDLEGAWNRVLFYAIQFQPDGGCIRFDTIMNALKNQSVVSDKTGLSPKKIIKVVADYYGLTRQQVTSKTRTKNIANARHISIYLCRKLLDISYIKIGEEFGGRDHSTIISACTKVESQIAKDKAMSAAVKEIEDYLKA</sequence>
<dbReference type="PANTHER" id="PTHR30050">
    <property type="entry name" value="CHROMOSOMAL REPLICATION INITIATOR PROTEIN DNAA"/>
    <property type="match status" value="1"/>
</dbReference>
<protein>
    <recommendedName>
        <fullName evidence="8 9">Chromosomal replication initiator protein DnaA</fullName>
    </recommendedName>
</protein>
<dbReference type="Gene3D" id="1.10.8.60">
    <property type="match status" value="1"/>
</dbReference>
<dbReference type="EMBL" id="QRWX01000001">
    <property type="protein sequence ID" value="RGT57610.1"/>
    <property type="molecule type" value="Genomic_DNA"/>
</dbReference>
<dbReference type="GO" id="GO:0006275">
    <property type="term" value="P:regulation of DNA replication"/>
    <property type="evidence" value="ECO:0007669"/>
    <property type="project" value="UniProtKB-UniRule"/>
</dbReference>
<dbReference type="Gene3D" id="3.30.300.180">
    <property type="match status" value="1"/>
</dbReference>
<comment type="similarity">
    <text evidence="1 8 11">Belongs to the DnaA family.</text>
</comment>
<dbReference type="PANTHER" id="PTHR30050:SF2">
    <property type="entry name" value="CHROMOSOMAL REPLICATION INITIATOR PROTEIN DNAA"/>
    <property type="match status" value="1"/>
</dbReference>
<keyword evidence="2 8" id="KW-0963">Cytoplasm</keyword>
<keyword evidence="5 8" id="KW-0067">ATP-binding</keyword>
<evidence type="ECO:0000256" key="4">
    <source>
        <dbReference type="ARBA" id="ARBA00022741"/>
    </source>
</evidence>
<keyword evidence="7 8" id="KW-0238">DNA-binding</keyword>
<evidence type="ECO:0000256" key="7">
    <source>
        <dbReference type="ARBA" id="ARBA00023125"/>
    </source>
</evidence>
<dbReference type="GO" id="GO:0003688">
    <property type="term" value="F:DNA replication origin binding"/>
    <property type="evidence" value="ECO:0007669"/>
    <property type="project" value="UniProtKB-UniRule"/>
</dbReference>
<dbReference type="NCBIfam" id="TIGR00362">
    <property type="entry name" value="DnaA"/>
    <property type="match status" value="1"/>
</dbReference>
<comment type="function">
    <text evidence="8 10">Plays an essential role in the initiation and regulation of chromosomal replication. ATP-DnaA binds to the origin of replication (oriC) to initiate formation of the DNA replication initiation complex once per cell cycle. Binds the DnaA box (a 9 base pair repeat at the origin) and separates the double-stranded (ds)DNA. Forms a right-handed helical filament on oriC DNA; dsDNA binds to the exterior of the filament while single-stranded (ss)DNA is stabiized in the filament's interior. The ATP-DnaA-oriC complex binds and stabilizes one strand of the AT-rich DNA unwinding element (DUE), permitting loading of DNA polymerase. After initiation quickly degrades to an ADP-DnaA complex that is not apt for DNA replication. Binds acidic phospholipids.</text>
</comment>
<comment type="subcellular location">
    <subcellularLocation>
        <location evidence="8">Cytoplasm</location>
    </subcellularLocation>
</comment>
<dbReference type="HAMAP" id="MF_00377">
    <property type="entry name" value="DnaA_bact"/>
    <property type="match status" value="1"/>
</dbReference>
<evidence type="ECO:0000256" key="8">
    <source>
        <dbReference type="HAMAP-Rule" id="MF_00377"/>
    </source>
</evidence>
<keyword evidence="6 8" id="KW-0446">Lipid-binding</keyword>
<dbReference type="PROSITE" id="PS01008">
    <property type="entry name" value="DNAA"/>
    <property type="match status" value="1"/>
</dbReference>
<dbReference type="CDD" id="cd00009">
    <property type="entry name" value="AAA"/>
    <property type="match status" value="1"/>
</dbReference>
<comment type="caution">
    <text evidence="8">Lacks conserved residue(s) required for the propagation of feature annotation.</text>
</comment>
<evidence type="ECO:0000256" key="2">
    <source>
        <dbReference type="ARBA" id="ARBA00022490"/>
    </source>
</evidence>
<name>A0A412PHI4_9FIRM</name>
<dbReference type="GO" id="GO:0008289">
    <property type="term" value="F:lipid binding"/>
    <property type="evidence" value="ECO:0007669"/>
    <property type="project" value="UniProtKB-KW"/>
</dbReference>
<evidence type="ECO:0000259" key="13">
    <source>
        <dbReference type="SMART" id="SM00760"/>
    </source>
</evidence>
<dbReference type="Gene3D" id="3.40.50.300">
    <property type="entry name" value="P-loop containing nucleotide triphosphate hydrolases"/>
    <property type="match status" value="1"/>
</dbReference>
<organism evidence="14 15">
    <name type="scientific">Solobacterium moorei</name>
    <dbReference type="NCBI Taxonomy" id="102148"/>
    <lineage>
        <taxon>Bacteria</taxon>
        <taxon>Bacillati</taxon>
        <taxon>Bacillota</taxon>
        <taxon>Erysipelotrichia</taxon>
        <taxon>Erysipelotrichales</taxon>
        <taxon>Erysipelotrichaceae</taxon>
        <taxon>Solobacterium</taxon>
    </lineage>
</organism>
<gene>
    <name evidence="8 14" type="primary">dnaA</name>
    <name evidence="14" type="ORF">DWX20_00750</name>
</gene>
<comment type="caution">
    <text evidence="14">The sequence shown here is derived from an EMBL/GenBank/DDBJ whole genome shotgun (WGS) entry which is preliminary data.</text>
</comment>
<dbReference type="AlphaFoldDB" id="A0A412PHI4"/>
<evidence type="ECO:0000256" key="5">
    <source>
        <dbReference type="ARBA" id="ARBA00022840"/>
    </source>
</evidence>
<accession>A0A412PHI4</accession>
<feature type="domain" description="AAA+ ATPase" evidence="12">
    <location>
        <begin position="147"/>
        <end position="281"/>
    </location>
</feature>
<dbReference type="SUPFAM" id="SSF52540">
    <property type="entry name" value="P-loop containing nucleoside triphosphate hydrolases"/>
    <property type="match status" value="1"/>
</dbReference>
<comment type="subunit">
    <text evidence="8">Oligomerizes as a right-handed, spiral filament on DNA at oriC.</text>
</comment>
<evidence type="ECO:0000256" key="11">
    <source>
        <dbReference type="RuleBase" id="RU004227"/>
    </source>
</evidence>
<dbReference type="InterPro" id="IPR018312">
    <property type="entry name" value="Chromosome_initiator_DnaA_CS"/>
</dbReference>
<keyword evidence="3 8" id="KW-0235">DNA replication</keyword>
<dbReference type="CDD" id="cd06571">
    <property type="entry name" value="Bac_DnaA_C"/>
    <property type="match status" value="1"/>
</dbReference>
<evidence type="ECO:0000313" key="15">
    <source>
        <dbReference type="Proteomes" id="UP000284731"/>
    </source>
</evidence>
<dbReference type="InterPro" id="IPR027417">
    <property type="entry name" value="P-loop_NTPase"/>
</dbReference>
<dbReference type="SUPFAM" id="SSF48295">
    <property type="entry name" value="TrpR-like"/>
    <property type="match status" value="1"/>
</dbReference>
<evidence type="ECO:0000256" key="1">
    <source>
        <dbReference type="ARBA" id="ARBA00006583"/>
    </source>
</evidence>
<dbReference type="InterPro" id="IPR013317">
    <property type="entry name" value="DnaA_dom"/>
</dbReference>
<dbReference type="InterPro" id="IPR020591">
    <property type="entry name" value="Chromosome_initiator_DnaA-like"/>
</dbReference>
<feature type="binding site" evidence="8">
    <location>
        <position position="161"/>
    </location>
    <ligand>
        <name>ATP</name>
        <dbReference type="ChEBI" id="CHEBI:30616"/>
    </ligand>
</feature>
<feature type="binding site" evidence="8">
    <location>
        <position position="158"/>
    </location>
    <ligand>
        <name>ATP</name>
        <dbReference type="ChEBI" id="CHEBI:30616"/>
    </ligand>
</feature>
<evidence type="ECO:0000313" key="14">
    <source>
        <dbReference type="EMBL" id="RGT57610.1"/>
    </source>
</evidence>
<dbReference type="PRINTS" id="PR00051">
    <property type="entry name" value="DNAA"/>
</dbReference>
<evidence type="ECO:0000256" key="10">
    <source>
        <dbReference type="RuleBase" id="RU000577"/>
    </source>
</evidence>
<dbReference type="Gene3D" id="1.10.1750.10">
    <property type="match status" value="1"/>
</dbReference>
<dbReference type="SMART" id="SM00760">
    <property type="entry name" value="Bac_DnaA_C"/>
    <property type="match status" value="1"/>
</dbReference>
<evidence type="ECO:0000256" key="9">
    <source>
        <dbReference type="NCBIfam" id="TIGR00362"/>
    </source>
</evidence>
<dbReference type="InterPro" id="IPR013159">
    <property type="entry name" value="DnaA_C"/>
</dbReference>
<evidence type="ECO:0000259" key="12">
    <source>
        <dbReference type="SMART" id="SM00382"/>
    </source>
</evidence>
<dbReference type="GO" id="GO:0005886">
    <property type="term" value="C:plasma membrane"/>
    <property type="evidence" value="ECO:0007669"/>
    <property type="project" value="TreeGrafter"/>
</dbReference>
<dbReference type="InterPro" id="IPR010921">
    <property type="entry name" value="Trp_repressor/repl_initiator"/>
</dbReference>
<dbReference type="Pfam" id="PF00308">
    <property type="entry name" value="Bac_DnaA"/>
    <property type="match status" value="1"/>
</dbReference>
<dbReference type="GO" id="GO:0005737">
    <property type="term" value="C:cytoplasm"/>
    <property type="evidence" value="ECO:0007669"/>
    <property type="project" value="UniProtKB-SubCell"/>
</dbReference>
<feature type="region of interest" description="Domain I, interacts with DnaA modulators" evidence="8">
    <location>
        <begin position="1"/>
        <end position="91"/>
    </location>
</feature>
<dbReference type="Proteomes" id="UP000284731">
    <property type="component" value="Unassembled WGS sequence"/>
</dbReference>
<dbReference type="GO" id="GO:0005524">
    <property type="term" value="F:ATP binding"/>
    <property type="evidence" value="ECO:0007669"/>
    <property type="project" value="UniProtKB-UniRule"/>
</dbReference>
<dbReference type="SMART" id="SM00382">
    <property type="entry name" value="AAA"/>
    <property type="match status" value="1"/>
</dbReference>
<feature type="binding site" evidence="8">
    <location>
        <position position="160"/>
    </location>
    <ligand>
        <name>ATP</name>
        <dbReference type="ChEBI" id="CHEBI:30616"/>
    </ligand>
</feature>
<reference evidence="14 15" key="1">
    <citation type="submission" date="2018-08" db="EMBL/GenBank/DDBJ databases">
        <title>A genome reference for cultivated species of the human gut microbiota.</title>
        <authorList>
            <person name="Zou Y."/>
            <person name="Xue W."/>
            <person name="Luo G."/>
        </authorList>
    </citation>
    <scope>NUCLEOTIDE SEQUENCE [LARGE SCALE GENOMIC DNA]</scope>
    <source>
        <strain evidence="14 15">AF18-46</strain>
    </source>
</reference>
<proteinExistence type="inferred from homology"/>